<sequence>MYNNLDMLDDANIYKKSYKTYSITNTEQKYKLVIFPSGNTFSIVNNKQCSNSEHDGLITVQNGDNKYLAMVFKEGAIAELHEAQKLLGKAMNTDIESDYNPEQENKMKTKTITIVKQQSKEPTITSLSDIPFGGKAFKNVTNNSQSKNVHSTLGMHKKAGGVGKSALTIQLIQNHFIDEYDPTIEDSYRKQAVVDGETCLLDILDTAGQEEYSAMRDQYMRGGEGFLCVFAVNSAKSFEEIKQYREQIKRVKDADDIPMVLVGNKIDLPTRTIDLSYAKDFAASLSMPFVQTSAKTRQGVEEAFYTLVREIRRYKERTRKDRKGRKNKNGGNGTSGSGSKFSLKDGRSQSAKRSRKRICVLM</sequence>
<evidence type="ECO:0000256" key="9">
    <source>
        <dbReference type="ARBA" id="ARBA00023289"/>
    </source>
</evidence>
<dbReference type="SMART" id="SM00175">
    <property type="entry name" value="RAB"/>
    <property type="match status" value="1"/>
</dbReference>
<reference evidence="12" key="1">
    <citation type="submission" date="2021-02" db="EMBL/GenBank/DDBJ databases">
        <authorList>
            <person name="Nowell W R."/>
        </authorList>
    </citation>
    <scope>NUCLEOTIDE SEQUENCE</scope>
</reference>
<keyword evidence="9" id="KW-0636">Prenylation</keyword>
<evidence type="ECO:0000256" key="10">
    <source>
        <dbReference type="ARBA" id="ARBA00048098"/>
    </source>
</evidence>
<evidence type="ECO:0000256" key="4">
    <source>
        <dbReference type="ARBA" id="ARBA00022741"/>
    </source>
</evidence>
<evidence type="ECO:0000256" key="6">
    <source>
        <dbReference type="ARBA" id="ARBA00023134"/>
    </source>
</evidence>
<dbReference type="AlphaFoldDB" id="A0A814WBM5"/>
<dbReference type="InterPro" id="IPR027417">
    <property type="entry name" value="P-loop_NTPase"/>
</dbReference>
<dbReference type="FunFam" id="3.40.50.300:FF:000096">
    <property type="entry name" value="KRAS proto-oncogene, GTPase"/>
    <property type="match status" value="1"/>
</dbReference>
<dbReference type="SUPFAM" id="SSF52540">
    <property type="entry name" value="P-loop containing nucleoside triphosphate hydrolases"/>
    <property type="match status" value="1"/>
</dbReference>
<keyword evidence="7" id="KW-0472">Membrane</keyword>
<comment type="caution">
    <text evidence="12">The sequence shown here is derived from an EMBL/GenBank/DDBJ whole genome shotgun (WGS) entry which is preliminary data.</text>
</comment>
<dbReference type="GO" id="GO:0003925">
    <property type="term" value="F:G protein activity"/>
    <property type="evidence" value="ECO:0007669"/>
    <property type="project" value="UniProtKB-EC"/>
</dbReference>
<feature type="region of interest" description="Disordered" evidence="11">
    <location>
        <begin position="316"/>
        <end position="362"/>
    </location>
</feature>
<evidence type="ECO:0000256" key="11">
    <source>
        <dbReference type="SAM" id="MobiDB-lite"/>
    </source>
</evidence>
<evidence type="ECO:0000256" key="1">
    <source>
        <dbReference type="ARBA" id="ARBA00004635"/>
    </source>
</evidence>
<dbReference type="EMBL" id="CAJNOU010001410">
    <property type="protein sequence ID" value="CAF1200151.1"/>
    <property type="molecule type" value="Genomic_DNA"/>
</dbReference>
<keyword evidence="4" id="KW-0547">Nucleotide-binding</keyword>
<organism evidence="12 13">
    <name type="scientific">Rotaria sordida</name>
    <dbReference type="NCBI Taxonomy" id="392033"/>
    <lineage>
        <taxon>Eukaryota</taxon>
        <taxon>Metazoa</taxon>
        <taxon>Spiralia</taxon>
        <taxon>Gnathifera</taxon>
        <taxon>Rotifera</taxon>
        <taxon>Eurotatoria</taxon>
        <taxon>Bdelloidea</taxon>
        <taxon>Philodinida</taxon>
        <taxon>Philodinidae</taxon>
        <taxon>Rotaria</taxon>
    </lineage>
</organism>
<dbReference type="Gene3D" id="3.40.50.300">
    <property type="entry name" value="P-loop containing nucleotide triphosphate hydrolases"/>
    <property type="match status" value="1"/>
</dbReference>
<proteinExistence type="inferred from homology"/>
<dbReference type="SMART" id="SM00173">
    <property type="entry name" value="RAS"/>
    <property type="match status" value="1"/>
</dbReference>
<name>A0A814WBM5_9BILA</name>
<dbReference type="GO" id="GO:0016020">
    <property type="term" value="C:membrane"/>
    <property type="evidence" value="ECO:0007669"/>
    <property type="project" value="UniProtKB-SubCell"/>
</dbReference>
<evidence type="ECO:0000313" key="13">
    <source>
        <dbReference type="Proteomes" id="UP000663889"/>
    </source>
</evidence>
<dbReference type="GO" id="GO:0007165">
    <property type="term" value="P:signal transduction"/>
    <property type="evidence" value="ECO:0007669"/>
    <property type="project" value="InterPro"/>
</dbReference>
<evidence type="ECO:0000313" key="12">
    <source>
        <dbReference type="EMBL" id="CAF1200151.1"/>
    </source>
</evidence>
<dbReference type="PROSITE" id="PS51421">
    <property type="entry name" value="RAS"/>
    <property type="match status" value="1"/>
</dbReference>
<dbReference type="GO" id="GO:0005525">
    <property type="term" value="F:GTP binding"/>
    <property type="evidence" value="ECO:0007669"/>
    <property type="project" value="UniProtKB-KW"/>
</dbReference>
<dbReference type="InterPro" id="IPR001806">
    <property type="entry name" value="Small_GTPase"/>
</dbReference>
<protein>
    <recommendedName>
        <fullName evidence="3">small monomeric GTPase</fullName>
        <ecNumber evidence="3">3.6.5.2</ecNumber>
    </recommendedName>
</protein>
<dbReference type="Proteomes" id="UP000663889">
    <property type="component" value="Unassembled WGS sequence"/>
</dbReference>
<feature type="compositionally biased region" description="Basic residues" evidence="11">
    <location>
        <begin position="316"/>
        <end position="328"/>
    </location>
</feature>
<accession>A0A814WBM5</accession>
<keyword evidence="6" id="KW-0342">GTP-binding</keyword>
<dbReference type="Pfam" id="PF00071">
    <property type="entry name" value="Ras"/>
    <property type="match status" value="1"/>
</dbReference>
<dbReference type="PRINTS" id="PR00449">
    <property type="entry name" value="RASTRNSFRMNG"/>
</dbReference>
<comment type="subcellular location">
    <subcellularLocation>
        <location evidence="1">Membrane</location>
        <topology evidence="1">Lipid-anchor</topology>
    </subcellularLocation>
</comment>
<evidence type="ECO:0000256" key="7">
    <source>
        <dbReference type="ARBA" id="ARBA00023136"/>
    </source>
</evidence>
<comment type="similarity">
    <text evidence="2">Belongs to the small GTPase superfamily. Ras family.</text>
</comment>
<feature type="compositionally biased region" description="Basic residues" evidence="11">
    <location>
        <begin position="350"/>
        <end position="362"/>
    </location>
</feature>
<dbReference type="InterPro" id="IPR005225">
    <property type="entry name" value="Small_GTP-bd"/>
</dbReference>
<dbReference type="CDD" id="cd04138">
    <property type="entry name" value="H_N_K_Ras_like"/>
    <property type="match status" value="1"/>
</dbReference>
<dbReference type="PANTHER" id="PTHR24070">
    <property type="entry name" value="RAS, DI-RAS, AND RHEB FAMILY MEMBERS OF SMALL GTPASE SUPERFAMILY"/>
    <property type="match status" value="1"/>
</dbReference>
<dbReference type="PROSITE" id="PS51419">
    <property type="entry name" value="RAB"/>
    <property type="match status" value="1"/>
</dbReference>
<evidence type="ECO:0000256" key="3">
    <source>
        <dbReference type="ARBA" id="ARBA00011984"/>
    </source>
</evidence>
<evidence type="ECO:0000256" key="2">
    <source>
        <dbReference type="ARBA" id="ARBA00008344"/>
    </source>
</evidence>
<dbReference type="EC" id="3.6.5.2" evidence="3"/>
<gene>
    <name evidence="12" type="ORF">SEV965_LOCUS21096</name>
</gene>
<keyword evidence="8" id="KW-0449">Lipoprotein</keyword>
<comment type="catalytic activity">
    <reaction evidence="10">
        <text>GTP + H2O = GDP + phosphate + H(+)</text>
        <dbReference type="Rhea" id="RHEA:19669"/>
        <dbReference type="ChEBI" id="CHEBI:15377"/>
        <dbReference type="ChEBI" id="CHEBI:15378"/>
        <dbReference type="ChEBI" id="CHEBI:37565"/>
        <dbReference type="ChEBI" id="CHEBI:43474"/>
        <dbReference type="ChEBI" id="CHEBI:58189"/>
        <dbReference type="EC" id="3.6.5.2"/>
    </reaction>
</comment>
<dbReference type="NCBIfam" id="TIGR00231">
    <property type="entry name" value="small_GTP"/>
    <property type="match status" value="1"/>
</dbReference>
<keyword evidence="5" id="KW-0378">Hydrolase</keyword>
<dbReference type="InterPro" id="IPR020849">
    <property type="entry name" value="Small_GTPase_Ras-type"/>
</dbReference>
<evidence type="ECO:0000256" key="5">
    <source>
        <dbReference type="ARBA" id="ARBA00022801"/>
    </source>
</evidence>
<evidence type="ECO:0000256" key="8">
    <source>
        <dbReference type="ARBA" id="ARBA00023288"/>
    </source>
</evidence>
<dbReference type="SMART" id="SM00174">
    <property type="entry name" value="RHO"/>
    <property type="match status" value="1"/>
</dbReference>